<accession>A0A934I337</accession>
<keyword evidence="1" id="KW-0472">Membrane</keyword>
<feature type="transmembrane region" description="Helical" evidence="1">
    <location>
        <begin position="134"/>
        <end position="159"/>
    </location>
</feature>
<dbReference type="InterPro" id="IPR014535">
    <property type="entry name" value="Hpre_diP_synt_I"/>
</dbReference>
<feature type="transmembrane region" description="Helical" evidence="1">
    <location>
        <begin position="31"/>
        <end position="52"/>
    </location>
</feature>
<dbReference type="Proteomes" id="UP000622687">
    <property type="component" value="Unassembled WGS sequence"/>
</dbReference>
<sequence length="169" mass="18750">MTRTQKMIFITMLVSQAMVLSIIEKMLPLNFAIPGAKLGLANIITLTCIYLFSFKETLAIIILRTIMTSFIGGSPSTFLYSIAGAVVSFFVMYILISISREKVSTMGVSIVGGVFHNIGQLIVAMIIIENAKIFYYLPLLMLTGVVTGMFVGLCVKYLLSYLKRLKYFS</sequence>
<dbReference type="Pfam" id="PF07456">
    <property type="entry name" value="Hpre_diP_synt_I"/>
    <property type="match status" value="1"/>
</dbReference>
<comment type="caution">
    <text evidence="2">The sequence shown here is derived from an EMBL/GenBank/DDBJ whole genome shotgun (WGS) entry which is preliminary data.</text>
</comment>
<proteinExistence type="predicted"/>
<evidence type="ECO:0000313" key="2">
    <source>
        <dbReference type="EMBL" id="MBI6875207.1"/>
    </source>
</evidence>
<dbReference type="InterPro" id="IPR010898">
    <property type="entry name" value="Hpre_diP_synth_I"/>
</dbReference>
<evidence type="ECO:0000256" key="1">
    <source>
        <dbReference type="SAM" id="Phobius"/>
    </source>
</evidence>
<name>A0A934I337_9CLOT</name>
<organism evidence="2 3">
    <name type="scientific">Clostridium aciditolerans</name>
    <dbReference type="NCBI Taxonomy" id="339861"/>
    <lineage>
        <taxon>Bacteria</taxon>
        <taxon>Bacillati</taxon>
        <taxon>Bacillota</taxon>
        <taxon>Clostridia</taxon>
        <taxon>Eubacteriales</taxon>
        <taxon>Clostridiaceae</taxon>
        <taxon>Clostridium</taxon>
    </lineage>
</organism>
<keyword evidence="3" id="KW-1185">Reference proteome</keyword>
<protein>
    <submittedName>
        <fullName evidence="2">Gx transporter family protein</fullName>
    </submittedName>
</protein>
<dbReference type="EMBL" id="JAEEGB010000039">
    <property type="protein sequence ID" value="MBI6875207.1"/>
    <property type="molecule type" value="Genomic_DNA"/>
</dbReference>
<keyword evidence="1" id="KW-1133">Transmembrane helix</keyword>
<feature type="transmembrane region" description="Helical" evidence="1">
    <location>
        <begin position="108"/>
        <end position="128"/>
    </location>
</feature>
<keyword evidence="1" id="KW-0812">Transmembrane</keyword>
<dbReference type="PIRSF" id="PIRSF027391">
    <property type="entry name" value="Hpre_diP_synt_I"/>
    <property type="match status" value="1"/>
</dbReference>
<reference evidence="2" key="1">
    <citation type="submission" date="2020-12" db="EMBL/GenBank/DDBJ databases">
        <title>Clostridium thailandense sp. nov., a novel acetogenic bacterium isolated from peat land soil in Thailand.</title>
        <authorList>
            <person name="Chaikitkaew S."/>
            <person name="Birkeland N.K."/>
        </authorList>
    </citation>
    <scope>NUCLEOTIDE SEQUENCE</scope>
    <source>
        <strain evidence="2">DSM 17425</strain>
    </source>
</reference>
<feature type="transmembrane region" description="Helical" evidence="1">
    <location>
        <begin position="78"/>
        <end position="96"/>
    </location>
</feature>
<dbReference type="Gene3D" id="1.10.1760.20">
    <property type="match status" value="1"/>
</dbReference>
<dbReference type="AlphaFoldDB" id="A0A934I337"/>
<evidence type="ECO:0000313" key="3">
    <source>
        <dbReference type="Proteomes" id="UP000622687"/>
    </source>
</evidence>
<gene>
    <name evidence="2" type="ORF">I6U51_21265</name>
</gene>